<reference evidence="2" key="1">
    <citation type="submission" date="2020-05" db="EMBL/GenBank/DDBJ databases">
        <authorList>
            <person name="Chiriac C."/>
            <person name="Salcher M."/>
            <person name="Ghai R."/>
            <person name="Kavagutti S V."/>
        </authorList>
    </citation>
    <scope>NUCLEOTIDE SEQUENCE</scope>
</reference>
<dbReference type="InterPro" id="IPR036086">
    <property type="entry name" value="ParB/Sulfiredoxin_sf"/>
</dbReference>
<dbReference type="EMBL" id="LR797259">
    <property type="protein sequence ID" value="CAB4198303.1"/>
    <property type="molecule type" value="Genomic_DNA"/>
</dbReference>
<dbReference type="EMBL" id="LR798377">
    <property type="protein sequence ID" value="CAB5227380.1"/>
    <property type="molecule type" value="Genomic_DNA"/>
</dbReference>
<evidence type="ECO:0000313" key="2">
    <source>
        <dbReference type="EMBL" id="CAB4176424.1"/>
    </source>
</evidence>
<proteinExistence type="predicted"/>
<dbReference type="EMBL" id="LR797361">
    <property type="protein sequence ID" value="CAB4210268.1"/>
    <property type="molecule type" value="Genomic_DNA"/>
</dbReference>
<gene>
    <name evidence="3" type="ORF">UFOVP1073_27</name>
    <name evidence="4" type="ORF">UFOVP1308_66</name>
    <name evidence="5" type="ORF">UFOVP1423_3</name>
    <name evidence="6" type="ORF">UFOVP1520_48</name>
    <name evidence="1" type="ORF">UFOVP898_29</name>
    <name evidence="2" type="ORF">UFOVP985_30</name>
</gene>
<sequence>MEIRDRIKELRRVPASKLRPNPKNWRTHPKAQQDALRGVLAEIGFAGACLARELPDGSLMLIDGHLRVETVADAPVPVLILDVTEEESDKILATLDPLAAMADKDSEQLASLLKSLKEANDALTPLIWPDYVIDPLLAASWTPEEPKEEPEEPPVEGTKNSAVQFTDVQMAVIEAAAHGYRVAAGDDDEELSTADCLVELCREYLGIAE</sequence>
<evidence type="ECO:0000313" key="6">
    <source>
        <dbReference type="EMBL" id="CAB5227380.1"/>
    </source>
</evidence>
<dbReference type="EMBL" id="LR796942">
    <property type="protein sequence ID" value="CAB4176424.1"/>
    <property type="molecule type" value="Genomic_DNA"/>
</dbReference>
<evidence type="ECO:0000313" key="3">
    <source>
        <dbReference type="EMBL" id="CAB4181357.1"/>
    </source>
</evidence>
<accession>A0A6J5Q9X9</accession>
<evidence type="ECO:0000313" key="4">
    <source>
        <dbReference type="EMBL" id="CAB4198303.1"/>
    </source>
</evidence>
<dbReference type="SUPFAM" id="SSF110849">
    <property type="entry name" value="ParB/Sulfiredoxin"/>
    <property type="match status" value="1"/>
</dbReference>
<dbReference type="EMBL" id="LR796838">
    <property type="protein sequence ID" value="CAB4169179.1"/>
    <property type="molecule type" value="Genomic_DNA"/>
</dbReference>
<evidence type="ECO:0000313" key="5">
    <source>
        <dbReference type="EMBL" id="CAB4210268.1"/>
    </source>
</evidence>
<protein>
    <submittedName>
        <fullName evidence="2">ParB/Sulfiredoxin</fullName>
    </submittedName>
</protein>
<name>A0A6J5Q9X9_9CAUD</name>
<evidence type="ECO:0000313" key="1">
    <source>
        <dbReference type="EMBL" id="CAB4169179.1"/>
    </source>
</evidence>
<dbReference type="EMBL" id="LR797009">
    <property type="protein sequence ID" value="CAB4181357.1"/>
    <property type="molecule type" value="Genomic_DNA"/>
</dbReference>
<organism evidence="2">
    <name type="scientific">uncultured Caudovirales phage</name>
    <dbReference type="NCBI Taxonomy" id="2100421"/>
    <lineage>
        <taxon>Viruses</taxon>
        <taxon>Duplodnaviria</taxon>
        <taxon>Heunggongvirae</taxon>
        <taxon>Uroviricota</taxon>
        <taxon>Caudoviricetes</taxon>
        <taxon>Peduoviridae</taxon>
        <taxon>Maltschvirus</taxon>
        <taxon>Maltschvirus maltsch</taxon>
    </lineage>
</organism>